<dbReference type="STRING" id="691883.A0A058ZBC2"/>
<evidence type="ECO:0000256" key="2">
    <source>
        <dbReference type="ARBA" id="ARBA00004496"/>
    </source>
</evidence>
<evidence type="ECO:0000313" key="10">
    <source>
        <dbReference type="Proteomes" id="UP000030693"/>
    </source>
</evidence>
<dbReference type="OMA" id="WVAKTSW"/>
<dbReference type="OrthoDB" id="760868at2759"/>
<name>A0A058ZBC2_FONAL</name>
<evidence type="ECO:0000256" key="1">
    <source>
        <dbReference type="ARBA" id="ARBA00004123"/>
    </source>
</evidence>
<sequence length="1037" mass="115325">MTLNSLGKVQGFTPLLLEVLGSEQVPAPLRMSAAINLKNLIRSLWSRTQPDPLGREIGPVDREALRARIVPVVTTSPERLRQLLLPPLGVMIRSDFPANWPGLIGDIEKAMTADHQSVIIGGLHALYATMSTFQYKQNKKQNPIQDLFNLVSPSLVSLFTACIAMDTDEAATAVRLIMKIYRTTLVMNFGSAQIATFRQWCERMFQLIHRPVPPHPDFDSLPTQHERGMGPWWRAKKWALRILSYVYQRYVNATSFRNAETQAFAKDFNKNILPPLLSAVLNQLSLYGSGQFVSPRVLCISVEFISEAIRLNSAWKIVRPHFDQVFSHVLFKLVCFSDDDQELWEDDPHEFLRRKFNFELEYTNPSTAAISCINLAGARRKSTLMPMLLFCIERLNTYLAASPAERNYRHKDGALSVISTLADVLLREESFAGQIEHLLATHVLPEADSPAPFLRARMLNVLQAFVRVIMNNAELSAASLTIAVNALRQSELPLKVQAALCLSHLIMSDHVQNQIRPHVQPIIQELLALSQETELFEISGVIQTLVETFPEEIAPFAVQLCQQLIFQFQTINRELSETVFDEDNEADFEAHETKSIAVLSTIQTIERLVTSMSENPEALHQCEVTLQPLLLDIIQTVNVDFLTDALNIISAFTYFSEGRVSELSWAYLPAMAAAFNGQGFDFFSEMVAPLDNFISTNPADFLSDRSRLMTVLSMIHTVLGDTPQSKRACAEDRINACRLLETVIQNLVPHLGSAYEEQFLAPAMQLALSTLQGAKSPSLAVSSLLVVLSSVVVCPAGTMAALHTNGHLAPFLAVLLQNIKHFHRVHDKKLCIMAICHILGLPAEALAVIEPATLTALASALAWNLKTMPVAVEMRKEFEQYIAEELDEGELDMDFDDDEEFDGEGEIDEDQDHPGYTAEDHAYTRELAARAAHAGSAMHDGLPAGGDGDDDDDEDYTISHRTVDDVFTYLPSLEEEFDVKTPIDPVNPYAFFSTAFGQLATNNRGLVESLLGSVSAEERQVLEAVAANPAALEEASK</sequence>
<dbReference type="Gene3D" id="1.25.10.10">
    <property type="entry name" value="Leucine-rich Repeat Variant"/>
    <property type="match status" value="1"/>
</dbReference>
<dbReference type="PANTHER" id="PTHR10997">
    <property type="entry name" value="IMPORTIN-7, 8, 11"/>
    <property type="match status" value="1"/>
</dbReference>
<keyword evidence="4" id="KW-0963">Cytoplasm</keyword>
<dbReference type="GO" id="GO:0005829">
    <property type="term" value="C:cytosol"/>
    <property type="evidence" value="ECO:0007669"/>
    <property type="project" value="TreeGrafter"/>
</dbReference>
<dbReference type="SMART" id="SM00913">
    <property type="entry name" value="IBN_N"/>
    <property type="match status" value="1"/>
</dbReference>
<evidence type="ECO:0000313" key="9">
    <source>
        <dbReference type="EMBL" id="KCV71231.1"/>
    </source>
</evidence>
<dbReference type="GO" id="GO:0031267">
    <property type="term" value="F:small GTPase binding"/>
    <property type="evidence" value="ECO:0007669"/>
    <property type="project" value="InterPro"/>
</dbReference>
<keyword evidence="10" id="KW-1185">Reference proteome</keyword>
<dbReference type="InterPro" id="IPR013713">
    <property type="entry name" value="XPO2_central"/>
</dbReference>
<dbReference type="eggNOG" id="KOG1991">
    <property type="taxonomic scope" value="Eukaryota"/>
</dbReference>
<reference evidence="9" key="1">
    <citation type="submission" date="2013-04" db="EMBL/GenBank/DDBJ databases">
        <title>The Genome Sequence of Fonticula alba ATCC 38817.</title>
        <authorList>
            <consortium name="The Broad Institute Genomics Platform"/>
            <person name="Russ C."/>
            <person name="Cuomo C."/>
            <person name="Burger G."/>
            <person name="Gray M.W."/>
            <person name="Holland P.W.H."/>
            <person name="King N."/>
            <person name="Lang F.B.F."/>
            <person name="Roger A.J."/>
            <person name="Ruiz-Trillo I."/>
            <person name="Brown M."/>
            <person name="Walker B."/>
            <person name="Young S."/>
            <person name="Zeng Q."/>
            <person name="Gargeya S."/>
            <person name="Fitzgerald M."/>
            <person name="Haas B."/>
            <person name="Abouelleil A."/>
            <person name="Allen A.W."/>
            <person name="Alvarado L."/>
            <person name="Arachchi H.M."/>
            <person name="Berlin A.M."/>
            <person name="Chapman S.B."/>
            <person name="Gainer-Dewar J."/>
            <person name="Goldberg J."/>
            <person name="Griggs A."/>
            <person name="Gujja S."/>
            <person name="Hansen M."/>
            <person name="Howarth C."/>
            <person name="Imamovic A."/>
            <person name="Ireland A."/>
            <person name="Larimer J."/>
            <person name="McCowan C."/>
            <person name="Murphy C."/>
            <person name="Pearson M."/>
            <person name="Poon T.W."/>
            <person name="Priest M."/>
            <person name="Roberts A."/>
            <person name="Saif S."/>
            <person name="Shea T."/>
            <person name="Sisk P."/>
            <person name="Sykes S."/>
            <person name="Wortman J."/>
            <person name="Nusbaum C."/>
            <person name="Birren B."/>
        </authorList>
    </citation>
    <scope>NUCLEOTIDE SEQUENCE [LARGE SCALE GENOMIC DNA]</scope>
    <source>
        <strain evidence="9">ATCC 38817</strain>
    </source>
</reference>
<dbReference type="GO" id="GO:0005635">
    <property type="term" value="C:nuclear envelope"/>
    <property type="evidence" value="ECO:0007669"/>
    <property type="project" value="TreeGrafter"/>
</dbReference>
<keyword evidence="6" id="KW-0539">Nucleus</keyword>
<dbReference type="InterPro" id="IPR001494">
    <property type="entry name" value="Importin-beta_N"/>
</dbReference>
<evidence type="ECO:0000256" key="5">
    <source>
        <dbReference type="ARBA" id="ARBA00022927"/>
    </source>
</evidence>
<feature type="domain" description="Importin N-terminal" evidence="8">
    <location>
        <begin position="1"/>
        <end position="75"/>
    </location>
</feature>
<keyword evidence="3" id="KW-0813">Transport</keyword>
<dbReference type="GO" id="GO:0006606">
    <property type="term" value="P:protein import into nucleus"/>
    <property type="evidence" value="ECO:0007669"/>
    <property type="project" value="TreeGrafter"/>
</dbReference>
<evidence type="ECO:0000256" key="4">
    <source>
        <dbReference type="ARBA" id="ARBA00022490"/>
    </source>
</evidence>
<keyword evidence="5" id="KW-0653">Protein transport</keyword>
<protein>
    <recommendedName>
        <fullName evidence="8">Importin N-terminal domain-containing protein</fullName>
    </recommendedName>
</protein>
<dbReference type="GeneID" id="20526906"/>
<comment type="subcellular location">
    <subcellularLocation>
        <location evidence="2">Cytoplasm</location>
    </subcellularLocation>
    <subcellularLocation>
        <location evidence="1">Nucleus</location>
    </subcellularLocation>
</comment>
<proteinExistence type="predicted"/>
<feature type="compositionally biased region" description="Acidic residues" evidence="7">
    <location>
        <begin position="895"/>
        <end position="911"/>
    </location>
</feature>
<gene>
    <name evidence="9" type="ORF">H696_02181</name>
</gene>
<dbReference type="InterPro" id="IPR011989">
    <property type="entry name" value="ARM-like"/>
</dbReference>
<evidence type="ECO:0000259" key="8">
    <source>
        <dbReference type="PROSITE" id="PS50166"/>
    </source>
</evidence>
<evidence type="ECO:0000256" key="6">
    <source>
        <dbReference type="ARBA" id="ARBA00023242"/>
    </source>
</evidence>
<dbReference type="PROSITE" id="PS50166">
    <property type="entry name" value="IMPORTIN_B_NT"/>
    <property type="match status" value="1"/>
</dbReference>
<dbReference type="InterPro" id="IPR016024">
    <property type="entry name" value="ARM-type_fold"/>
</dbReference>
<dbReference type="RefSeq" id="XP_009494354.1">
    <property type="nucleotide sequence ID" value="XM_009496079.1"/>
</dbReference>
<feature type="region of interest" description="Disordered" evidence="7">
    <location>
        <begin position="934"/>
        <end position="954"/>
    </location>
</feature>
<feature type="region of interest" description="Disordered" evidence="7">
    <location>
        <begin position="895"/>
        <end position="917"/>
    </location>
</feature>
<dbReference type="EMBL" id="KB932203">
    <property type="protein sequence ID" value="KCV71231.1"/>
    <property type="molecule type" value="Genomic_DNA"/>
</dbReference>
<accession>A0A058ZBC2</accession>
<dbReference type="Pfam" id="PF03810">
    <property type="entry name" value="IBN_N"/>
    <property type="match status" value="1"/>
</dbReference>
<evidence type="ECO:0000256" key="3">
    <source>
        <dbReference type="ARBA" id="ARBA00022448"/>
    </source>
</evidence>
<dbReference type="SUPFAM" id="SSF48371">
    <property type="entry name" value="ARM repeat"/>
    <property type="match status" value="1"/>
</dbReference>
<dbReference type="PANTHER" id="PTHR10997:SF18">
    <property type="entry name" value="D-IMPORTIN 7_RANBP7"/>
    <property type="match status" value="1"/>
</dbReference>
<dbReference type="AlphaFoldDB" id="A0A058ZBC2"/>
<dbReference type="Proteomes" id="UP000030693">
    <property type="component" value="Unassembled WGS sequence"/>
</dbReference>
<dbReference type="Pfam" id="PF08506">
    <property type="entry name" value="Cse1"/>
    <property type="match status" value="1"/>
</dbReference>
<evidence type="ECO:0000256" key="7">
    <source>
        <dbReference type="SAM" id="MobiDB-lite"/>
    </source>
</evidence>
<organism evidence="9">
    <name type="scientific">Fonticula alba</name>
    <name type="common">Slime mold</name>
    <dbReference type="NCBI Taxonomy" id="691883"/>
    <lineage>
        <taxon>Eukaryota</taxon>
        <taxon>Rotosphaerida</taxon>
        <taxon>Fonticulaceae</taxon>
        <taxon>Fonticula</taxon>
    </lineage>
</organism>